<evidence type="ECO:0000313" key="2">
    <source>
        <dbReference type="EMBL" id="CAF1547256.1"/>
    </source>
</evidence>
<organism evidence="2 3">
    <name type="scientific">Rotaria sordida</name>
    <dbReference type="NCBI Taxonomy" id="392033"/>
    <lineage>
        <taxon>Eukaryota</taxon>
        <taxon>Metazoa</taxon>
        <taxon>Spiralia</taxon>
        <taxon>Gnathifera</taxon>
        <taxon>Rotifera</taxon>
        <taxon>Eurotatoria</taxon>
        <taxon>Bdelloidea</taxon>
        <taxon>Philodinida</taxon>
        <taxon>Philodinidae</taxon>
        <taxon>Rotaria</taxon>
    </lineage>
</organism>
<protein>
    <submittedName>
        <fullName evidence="2">Uncharacterized protein</fullName>
    </submittedName>
</protein>
<name>A0A815WWX0_9BILA</name>
<feature type="region of interest" description="Disordered" evidence="1">
    <location>
        <begin position="1"/>
        <end position="62"/>
    </location>
</feature>
<feature type="compositionally biased region" description="Basic residues" evidence="1">
    <location>
        <begin position="12"/>
        <end position="25"/>
    </location>
</feature>
<feature type="compositionally biased region" description="Polar residues" evidence="1">
    <location>
        <begin position="28"/>
        <end position="62"/>
    </location>
</feature>
<accession>A0A815WWX0</accession>
<comment type="caution">
    <text evidence="2">The sequence shown here is derived from an EMBL/GenBank/DDBJ whole genome shotgun (WGS) entry which is preliminary data.</text>
</comment>
<proteinExistence type="predicted"/>
<evidence type="ECO:0000313" key="3">
    <source>
        <dbReference type="Proteomes" id="UP000663864"/>
    </source>
</evidence>
<feature type="non-terminal residue" evidence="2">
    <location>
        <position position="1"/>
    </location>
</feature>
<dbReference type="EMBL" id="CAJNOT010015708">
    <property type="protein sequence ID" value="CAF1547256.1"/>
    <property type="molecule type" value="Genomic_DNA"/>
</dbReference>
<dbReference type="AlphaFoldDB" id="A0A815WWX0"/>
<sequence length="62" mass="6742">DVLPVRPSSTSKQKKTNLIHHHRRNILVDSSSNISTHGDNSAGTSSLEPQKQSCSVPYQVSS</sequence>
<dbReference type="Proteomes" id="UP000663864">
    <property type="component" value="Unassembled WGS sequence"/>
</dbReference>
<reference evidence="2" key="1">
    <citation type="submission" date="2021-02" db="EMBL/GenBank/DDBJ databases">
        <authorList>
            <person name="Nowell W R."/>
        </authorList>
    </citation>
    <scope>NUCLEOTIDE SEQUENCE</scope>
</reference>
<feature type="non-terminal residue" evidence="2">
    <location>
        <position position="62"/>
    </location>
</feature>
<gene>
    <name evidence="2" type="ORF">ZHD862_LOCUS39251</name>
</gene>
<evidence type="ECO:0000256" key="1">
    <source>
        <dbReference type="SAM" id="MobiDB-lite"/>
    </source>
</evidence>